<name>A0A5N7CPP1_PETAA</name>
<protein>
    <submittedName>
        <fullName evidence="2">Uncharacterized protein</fullName>
    </submittedName>
</protein>
<dbReference type="AlphaFoldDB" id="A0A5N7CPP1"/>
<feature type="compositionally biased region" description="Polar residues" evidence="1">
    <location>
        <begin position="1"/>
        <end position="11"/>
    </location>
</feature>
<sequence>MPGLTMTSLLQSRWAPRADEAKAKTKTQASRSSSRSRSKSKSRNANVPSPAQELSRFMKIAARIKWKLPFLAEGYRLATLRTGSDADVAHAEIMFKIDFFEYYALLERAIVHLLGVFGVTVSGGVEASYWSSKRGRRNGTGSPVPTHRYHANVLSALERESCPLHSVLGTGKVYEQLKKAKELRNRWKTADMSKEEEDASCQPRNRAVIPLEHYDFEQILSQIFTGFEDGCTLAREHVASVESGNGQGQSGDSEADWDFIVDAMDWEAV</sequence>
<proteinExistence type="predicted"/>
<evidence type="ECO:0000256" key="1">
    <source>
        <dbReference type="SAM" id="MobiDB-lite"/>
    </source>
</evidence>
<dbReference type="OrthoDB" id="3858188at2759"/>
<dbReference type="Proteomes" id="UP000326877">
    <property type="component" value="Unassembled WGS sequence"/>
</dbReference>
<dbReference type="EMBL" id="ML735217">
    <property type="protein sequence ID" value="KAE8395869.1"/>
    <property type="molecule type" value="Genomic_DNA"/>
</dbReference>
<evidence type="ECO:0000313" key="2">
    <source>
        <dbReference type="EMBL" id="KAE8395869.1"/>
    </source>
</evidence>
<organism evidence="2">
    <name type="scientific">Petromyces alliaceus</name>
    <name type="common">Aspergillus alliaceus</name>
    <dbReference type="NCBI Taxonomy" id="209559"/>
    <lineage>
        <taxon>Eukaryota</taxon>
        <taxon>Fungi</taxon>
        <taxon>Dikarya</taxon>
        <taxon>Ascomycota</taxon>
        <taxon>Pezizomycotina</taxon>
        <taxon>Eurotiomycetes</taxon>
        <taxon>Eurotiomycetidae</taxon>
        <taxon>Eurotiales</taxon>
        <taxon>Aspergillaceae</taxon>
        <taxon>Aspergillus</taxon>
        <taxon>Aspergillus subgen. Circumdati</taxon>
    </lineage>
</organism>
<feature type="region of interest" description="Disordered" evidence="1">
    <location>
        <begin position="1"/>
        <end position="50"/>
    </location>
</feature>
<gene>
    <name evidence="2" type="ORF">BDV23DRAFT_193641</name>
</gene>
<reference evidence="2" key="1">
    <citation type="submission" date="2019-04" db="EMBL/GenBank/DDBJ databases">
        <title>Friends and foes A comparative genomics studyof 23 Aspergillus species from section Flavi.</title>
        <authorList>
            <consortium name="DOE Joint Genome Institute"/>
            <person name="Kjaerbolling I."/>
            <person name="Vesth T."/>
            <person name="Frisvad J.C."/>
            <person name="Nybo J.L."/>
            <person name="Theobald S."/>
            <person name="Kildgaard S."/>
            <person name="Isbrandt T."/>
            <person name="Kuo A."/>
            <person name="Sato A."/>
            <person name="Lyhne E.K."/>
            <person name="Kogle M.E."/>
            <person name="Wiebenga A."/>
            <person name="Kun R.S."/>
            <person name="Lubbers R.J."/>
            <person name="Makela M.R."/>
            <person name="Barry K."/>
            <person name="Chovatia M."/>
            <person name="Clum A."/>
            <person name="Daum C."/>
            <person name="Haridas S."/>
            <person name="He G."/>
            <person name="LaButti K."/>
            <person name="Lipzen A."/>
            <person name="Mondo S."/>
            <person name="Riley R."/>
            <person name="Salamov A."/>
            <person name="Simmons B.A."/>
            <person name="Magnuson J.K."/>
            <person name="Henrissat B."/>
            <person name="Mortensen U.H."/>
            <person name="Larsen T.O."/>
            <person name="Devries R.P."/>
            <person name="Grigoriev I.V."/>
            <person name="Machida M."/>
            <person name="Baker S.E."/>
            <person name="Andersen M.R."/>
        </authorList>
    </citation>
    <scope>NUCLEOTIDE SEQUENCE [LARGE SCALE GENOMIC DNA]</scope>
    <source>
        <strain evidence="2">IBT 14317</strain>
    </source>
</reference>
<accession>A0A5N7CPP1</accession>